<comment type="subcellular location">
    <subcellularLocation>
        <location evidence="1">Cell inner membrane</location>
        <topology evidence="1">Multi-pass membrane protein</topology>
    </subcellularLocation>
    <subcellularLocation>
        <location evidence="11">Cell membrane</location>
        <topology evidence="11">Multi-pass membrane protein</topology>
    </subcellularLocation>
</comment>
<feature type="transmembrane region" description="Helical" evidence="11">
    <location>
        <begin position="260"/>
        <end position="278"/>
    </location>
</feature>
<dbReference type="InterPro" id="IPR051789">
    <property type="entry name" value="Bact_Polyamine_Transport"/>
</dbReference>
<keyword evidence="7 11" id="KW-1133">Transmembrane helix</keyword>
<evidence type="ECO:0000256" key="1">
    <source>
        <dbReference type="ARBA" id="ARBA00004429"/>
    </source>
</evidence>
<evidence type="ECO:0000313" key="13">
    <source>
        <dbReference type="EMBL" id="GLK68918.1"/>
    </source>
</evidence>
<evidence type="ECO:0000256" key="11">
    <source>
        <dbReference type="RuleBase" id="RU363032"/>
    </source>
</evidence>
<dbReference type="SUPFAM" id="SSF161098">
    <property type="entry name" value="MetI-like"/>
    <property type="match status" value="1"/>
</dbReference>
<reference evidence="13" key="2">
    <citation type="submission" date="2023-01" db="EMBL/GenBank/DDBJ databases">
        <authorList>
            <person name="Sun Q."/>
            <person name="Evtushenko L."/>
        </authorList>
    </citation>
    <scope>NUCLEOTIDE SEQUENCE</scope>
    <source>
        <strain evidence="13">VKM B-2347</strain>
    </source>
</reference>
<evidence type="ECO:0000256" key="2">
    <source>
        <dbReference type="ARBA" id="ARBA00007069"/>
    </source>
</evidence>
<keyword evidence="5" id="KW-0997">Cell inner membrane</keyword>
<dbReference type="PANTHER" id="PTHR43848">
    <property type="entry name" value="PUTRESCINE TRANSPORT SYSTEM PERMEASE PROTEIN POTI"/>
    <property type="match status" value="1"/>
</dbReference>
<evidence type="ECO:0000256" key="3">
    <source>
        <dbReference type="ARBA" id="ARBA00022448"/>
    </source>
</evidence>
<dbReference type="Pfam" id="PF00528">
    <property type="entry name" value="BPD_transp_1"/>
    <property type="match status" value="1"/>
</dbReference>
<evidence type="ECO:0000256" key="6">
    <source>
        <dbReference type="ARBA" id="ARBA00022692"/>
    </source>
</evidence>
<feature type="transmembrane region" description="Helical" evidence="11">
    <location>
        <begin position="35"/>
        <end position="58"/>
    </location>
</feature>
<name>A0A9W6J432_9HYPH</name>
<keyword evidence="6 11" id="KW-0812">Transmembrane</keyword>
<keyword evidence="8 11" id="KW-0472">Membrane</keyword>
<dbReference type="RefSeq" id="WP_271169132.1">
    <property type="nucleotide sequence ID" value="NZ_BSFI01000008.1"/>
</dbReference>
<evidence type="ECO:0000259" key="12">
    <source>
        <dbReference type="PROSITE" id="PS50928"/>
    </source>
</evidence>
<evidence type="ECO:0000256" key="10">
    <source>
        <dbReference type="ARBA" id="ARBA00039580"/>
    </source>
</evidence>
<reference evidence="13" key="1">
    <citation type="journal article" date="2014" name="Int. J. Syst. Evol. Microbiol.">
        <title>Complete genome sequence of Corynebacterium casei LMG S-19264T (=DSM 44701T), isolated from a smear-ripened cheese.</title>
        <authorList>
            <consortium name="US DOE Joint Genome Institute (JGI-PGF)"/>
            <person name="Walter F."/>
            <person name="Albersmeier A."/>
            <person name="Kalinowski J."/>
            <person name="Ruckert C."/>
        </authorList>
    </citation>
    <scope>NUCLEOTIDE SEQUENCE</scope>
    <source>
        <strain evidence="13">VKM B-2347</strain>
    </source>
</reference>
<keyword evidence="4" id="KW-1003">Cell membrane</keyword>
<feature type="transmembrane region" description="Helical" evidence="11">
    <location>
        <begin position="229"/>
        <end position="248"/>
    </location>
</feature>
<evidence type="ECO:0000256" key="7">
    <source>
        <dbReference type="ARBA" id="ARBA00022989"/>
    </source>
</evidence>
<dbReference type="AlphaFoldDB" id="A0A9W6J432"/>
<organism evidence="13 14">
    <name type="scientific">Hansschlegelia plantiphila</name>
    <dbReference type="NCBI Taxonomy" id="374655"/>
    <lineage>
        <taxon>Bacteria</taxon>
        <taxon>Pseudomonadati</taxon>
        <taxon>Pseudomonadota</taxon>
        <taxon>Alphaproteobacteria</taxon>
        <taxon>Hyphomicrobiales</taxon>
        <taxon>Methylopilaceae</taxon>
        <taxon>Hansschlegelia</taxon>
    </lineage>
</organism>
<dbReference type="PANTHER" id="PTHR43848:SF5">
    <property type="entry name" value="SPERMIDINE_PUTRESCINE TRANSPORT SYSTEM PERMEASE PROTEIN POTC"/>
    <property type="match status" value="1"/>
</dbReference>
<comment type="caution">
    <text evidence="13">The sequence shown here is derived from an EMBL/GenBank/DDBJ whole genome shotgun (WGS) entry which is preliminary data.</text>
</comment>
<gene>
    <name evidence="13" type="ORF">GCM10008179_25560</name>
</gene>
<evidence type="ECO:0000313" key="14">
    <source>
        <dbReference type="Proteomes" id="UP001143372"/>
    </source>
</evidence>
<feature type="domain" description="ABC transmembrane type-1" evidence="12">
    <location>
        <begin position="88"/>
        <end position="276"/>
    </location>
</feature>
<evidence type="ECO:0000256" key="4">
    <source>
        <dbReference type="ARBA" id="ARBA00022475"/>
    </source>
</evidence>
<keyword evidence="14" id="KW-1185">Reference proteome</keyword>
<keyword evidence="3 11" id="KW-0813">Transport</keyword>
<dbReference type="Proteomes" id="UP001143372">
    <property type="component" value="Unassembled WGS sequence"/>
</dbReference>
<feature type="transmembrane region" description="Helical" evidence="11">
    <location>
        <begin position="92"/>
        <end position="115"/>
    </location>
</feature>
<dbReference type="EMBL" id="BSFI01000008">
    <property type="protein sequence ID" value="GLK68918.1"/>
    <property type="molecule type" value="Genomic_DNA"/>
</dbReference>
<dbReference type="InterPro" id="IPR035906">
    <property type="entry name" value="MetI-like_sf"/>
</dbReference>
<comment type="function">
    <text evidence="9">Required for the activity of the bacterial periplasmic transport system of putrescine and spermidine.</text>
</comment>
<dbReference type="GO" id="GO:0005886">
    <property type="term" value="C:plasma membrane"/>
    <property type="evidence" value="ECO:0007669"/>
    <property type="project" value="UniProtKB-SubCell"/>
</dbReference>
<dbReference type="PROSITE" id="PS50928">
    <property type="entry name" value="ABC_TM1"/>
    <property type="match status" value="1"/>
</dbReference>
<dbReference type="CDD" id="cd06261">
    <property type="entry name" value="TM_PBP2"/>
    <property type="match status" value="1"/>
</dbReference>
<accession>A0A9W6J432</accession>
<evidence type="ECO:0000256" key="9">
    <source>
        <dbReference type="ARBA" id="ARBA00037216"/>
    </source>
</evidence>
<evidence type="ECO:0000256" key="8">
    <source>
        <dbReference type="ARBA" id="ARBA00023136"/>
    </source>
</evidence>
<protein>
    <recommendedName>
        <fullName evidence="10">Spermidine/putrescine transport system permease protein PotC</fullName>
    </recommendedName>
</protein>
<feature type="transmembrane region" description="Helical" evidence="11">
    <location>
        <begin position="127"/>
        <end position="150"/>
    </location>
</feature>
<comment type="similarity">
    <text evidence="2">Belongs to the binding-protein-dependent transport system permease family. CysTW subfamily.</text>
</comment>
<proteinExistence type="inferred from homology"/>
<dbReference type="InterPro" id="IPR000515">
    <property type="entry name" value="MetI-like"/>
</dbReference>
<feature type="transmembrane region" description="Helical" evidence="11">
    <location>
        <begin position="156"/>
        <end position="179"/>
    </location>
</feature>
<evidence type="ECO:0000256" key="5">
    <source>
        <dbReference type="ARBA" id="ARBA00022519"/>
    </source>
</evidence>
<dbReference type="GO" id="GO:0055085">
    <property type="term" value="P:transmembrane transport"/>
    <property type="evidence" value="ECO:0007669"/>
    <property type="project" value="InterPro"/>
</dbReference>
<sequence length="283" mass="30364">MAASEVKRSGGAPAHDSAPRRPVRALLAPDRYRGFGVWFGFVVVFLYAPIVTLVVYSFNDGDMIGMWRGVSLRWYQATLADGSVRKALANTLIVALFATLIAVSVATAAAVAIVRGAGRFERLSERLIALPLAIPEIVLAIATLMLFALIDLGSSITTLVLAHAVFCTPFAFMPIRTALAQISVSMEEAARDLYCTPAECFRLVTLPLLAPGIVAGAMLSLVMSIDDFITSYILSGPGNTTVPVYIFSMIRQGVTPQINALSSLLFGLSLLLVAGFWFSSRRS</sequence>
<feature type="transmembrane region" description="Helical" evidence="11">
    <location>
        <begin position="200"/>
        <end position="223"/>
    </location>
</feature>
<dbReference type="Gene3D" id="1.10.3720.10">
    <property type="entry name" value="MetI-like"/>
    <property type="match status" value="1"/>
</dbReference>